<reference evidence="1 2" key="1">
    <citation type="submission" date="2011-12" db="EMBL/GenBank/DDBJ databases">
        <title>The complete genome of Niastella koreensis GR20-10.</title>
        <authorList>
            <consortium name="US DOE Joint Genome Institute (JGI-PGF)"/>
            <person name="Lucas S."/>
            <person name="Han J."/>
            <person name="Lapidus A."/>
            <person name="Bruce D."/>
            <person name="Goodwin L."/>
            <person name="Pitluck S."/>
            <person name="Peters L."/>
            <person name="Kyrpides N."/>
            <person name="Mavromatis K."/>
            <person name="Ivanova N."/>
            <person name="Mikhailova N."/>
            <person name="Davenport K."/>
            <person name="Saunders E."/>
            <person name="Detter J.C."/>
            <person name="Tapia R."/>
            <person name="Han C."/>
            <person name="Land M."/>
            <person name="Hauser L."/>
            <person name="Markowitz V."/>
            <person name="Cheng J.-F."/>
            <person name="Hugenholtz P."/>
            <person name="Woyke T."/>
            <person name="Wu D."/>
            <person name="Tindall B."/>
            <person name="Pomrenke H."/>
            <person name="Brambilla E."/>
            <person name="Klenk H.-P."/>
            <person name="Eisen J.A."/>
        </authorList>
    </citation>
    <scope>NUCLEOTIDE SEQUENCE [LARGE SCALE GENOMIC DNA]</scope>
    <source>
        <strain evidence="2">DSM 17620 / KACC 11465 / NBRC 106392 / GR20-10</strain>
    </source>
</reference>
<dbReference type="KEGG" id="nko:Niako_4630"/>
<sequence>MGATSQTNQFVFQIMKQQLLILATVSILVANCHKENDHPSSATENNYFVNSGLTHFAPVRLFTHEGEVINPGLAQAYRNEFSLYFFDPGDDFNDSYYQKFVYINDDSIQYVTPGRVFGAKRTARDTYDRFSTPYTDIINDTSSLEFYIVQYKTLHRRDVPPGTNSPNGFVYYEADNPVYFLKKVKDTFFMPIIKYATISRTPGIISFASSKFNNVFSADGVDHLGVHDTLLVQSFDVAFVRNK</sequence>
<evidence type="ECO:0000313" key="1">
    <source>
        <dbReference type="EMBL" id="AEW00887.1"/>
    </source>
</evidence>
<dbReference type="EMBL" id="CP003178">
    <property type="protein sequence ID" value="AEW00887.1"/>
    <property type="molecule type" value="Genomic_DNA"/>
</dbReference>
<dbReference type="AlphaFoldDB" id="G8TMA5"/>
<proteinExistence type="predicted"/>
<dbReference type="Proteomes" id="UP000005438">
    <property type="component" value="Chromosome"/>
</dbReference>
<accession>G8TMA5</accession>
<name>G8TMA5_NIAKG</name>
<protein>
    <submittedName>
        <fullName evidence="1">Uncharacterized protein</fullName>
    </submittedName>
</protein>
<evidence type="ECO:0000313" key="2">
    <source>
        <dbReference type="Proteomes" id="UP000005438"/>
    </source>
</evidence>
<gene>
    <name evidence="1" type="ordered locus">Niako_4630</name>
</gene>
<organism evidence="1 2">
    <name type="scientific">Niastella koreensis (strain DSM 17620 / KACC 11465 / NBRC 106392 / GR20-10)</name>
    <dbReference type="NCBI Taxonomy" id="700598"/>
    <lineage>
        <taxon>Bacteria</taxon>
        <taxon>Pseudomonadati</taxon>
        <taxon>Bacteroidota</taxon>
        <taxon>Chitinophagia</taxon>
        <taxon>Chitinophagales</taxon>
        <taxon>Chitinophagaceae</taxon>
        <taxon>Niastella</taxon>
    </lineage>
</organism>
<dbReference type="HOGENOM" id="CLU_1141622_0_0_10"/>